<evidence type="ECO:0000313" key="9">
    <source>
        <dbReference type="Proteomes" id="UP001501358"/>
    </source>
</evidence>
<evidence type="ECO:0000313" key="8">
    <source>
        <dbReference type="EMBL" id="GAA2510082.1"/>
    </source>
</evidence>
<feature type="domain" description="Peptidase S33 tripeptidyl aminopeptidase-like C-terminal" evidence="7">
    <location>
        <begin position="416"/>
        <end position="515"/>
    </location>
</feature>
<proteinExistence type="inferred from homology"/>
<dbReference type="PANTHER" id="PTHR43248">
    <property type="entry name" value="2-SUCCINYL-6-HYDROXY-2,4-CYCLOHEXADIENE-1-CARBOXYLATE SYNTHASE"/>
    <property type="match status" value="1"/>
</dbReference>
<comment type="caution">
    <text evidence="8">The sequence shown here is derived from an EMBL/GenBank/DDBJ whole genome shotgun (WGS) entry which is preliminary data.</text>
</comment>
<dbReference type="PANTHER" id="PTHR43248:SF29">
    <property type="entry name" value="TRIPEPTIDYL AMINOPEPTIDASE"/>
    <property type="match status" value="1"/>
</dbReference>
<evidence type="ECO:0000256" key="5">
    <source>
        <dbReference type="SAM" id="SignalP"/>
    </source>
</evidence>
<evidence type="ECO:0000256" key="3">
    <source>
        <dbReference type="ARBA" id="ARBA00022801"/>
    </source>
</evidence>
<dbReference type="SUPFAM" id="SSF53474">
    <property type="entry name" value="alpha/beta-Hydrolases"/>
    <property type="match status" value="1"/>
</dbReference>
<feature type="signal peptide" evidence="5">
    <location>
        <begin position="1"/>
        <end position="31"/>
    </location>
</feature>
<dbReference type="Pfam" id="PF00561">
    <property type="entry name" value="Abhydrolase_1"/>
    <property type="match status" value="1"/>
</dbReference>
<feature type="chain" id="PRO_5047438199" evidence="5">
    <location>
        <begin position="32"/>
        <end position="530"/>
    </location>
</feature>
<keyword evidence="2 5" id="KW-0732">Signal</keyword>
<keyword evidence="3 8" id="KW-0378">Hydrolase</keyword>
<protein>
    <submittedName>
        <fullName evidence="8">Alpha/beta hydrolase</fullName>
    </submittedName>
</protein>
<dbReference type="InterPro" id="IPR013595">
    <property type="entry name" value="Pept_S33_TAP-like_C"/>
</dbReference>
<evidence type="ECO:0000259" key="6">
    <source>
        <dbReference type="Pfam" id="PF00561"/>
    </source>
</evidence>
<comment type="similarity">
    <text evidence="1">Belongs to the peptidase S33 family.</text>
</comment>
<dbReference type="Pfam" id="PF08386">
    <property type="entry name" value="Abhydrolase_4"/>
    <property type="match status" value="1"/>
</dbReference>
<feature type="region of interest" description="Disordered" evidence="4">
    <location>
        <begin position="349"/>
        <end position="401"/>
    </location>
</feature>
<evidence type="ECO:0000259" key="7">
    <source>
        <dbReference type="Pfam" id="PF08386"/>
    </source>
</evidence>
<evidence type="ECO:0000256" key="2">
    <source>
        <dbReference type="ARBA" id="ARBA00022729"/>
    </source>
</evidence>
<gene>
    <name evidence="8" type="ORF">GCM10010406_53120</name>
</gene>
<evidence type="ECO:0000256" key="1">
    <source>
        <dbReference type="ARBA" id="ARBA00010088"/>
    </source>
</evidence>
<dbReference type="InterPro" id="IPR051601">
    <property type="entry name" value="Serine_prot/Carboxylest_S33"/>
</dbReference>
<dbReference type="EMBL" id="BAAATA010000050">
    <property type="protein sequence ID" value="GAA2510082.1"/>
    <property type="molecule type" value="Genomic_DNA"/>
</dbReference>
<dbReference type="RefSeq" id="WP_344386023.1">
    <property type="nucleotide sequence ID" value="NZ_BAAATA010000050.1"/>
</dbReference>
<evidence type="ECO:0000256" key="4">
    <source>
        <dbReference type="SAM" id="MobiDB-lite"/>
    </source>
</evidence>
<accession>A0ABN3MWZ2</accession>
<name>A0ABN3MWZ2_9ACTN</name>
<reference evidence="8 9" key="1">
    <citation type="journal article" date="2019" name="Int. J. Syst. Evol. Microbiol.">
        <title>The Global Catalogue of Microorganisms (GCM) 10K type strain sequencing project: providing services to taxonomists for standard genome sequencing and annotation.</title>
        <authorList>
            <consortium name="The Broad Institute Genomics Platform"/>
            <consortium name="The Broad Institute Genome Sequencing Center for Infectious Disease"/>
            <person name="Wu L."/>
            <person name="Ma J."/>
        </authorList>
    </citation>
    <scope>NUCLEOTIDE SEQUENCE [LARGE SCALE GENOMIC DNA]</scope>
    <source>
        <strain evidence="8 9">JCM 6307</strain>
    </source>
</reference>
<dbReference type="GO" id="GO:0016787">
    <property type="term" value="F:hydrolase activity"/>
    <property type="evidence" value="ECO:0007669"/>
    <property type="project" value="UniProtKB-KW"/>
</dbReference>
<dbReference type="Proteomes" id="UP001501358">
    <property type="component" value="Unassembled WGS sequence"/>
</dbReference>
<organism evidence="8 9">
    <name type="scientific">Streptomyces thermolineatus</name>
    <dbReference type="NCBI Taxonomy" id="44033"/>
    <lineage>
        <taxon>Bacteria</taxon>
        <taxon>Bacillati</taxon>
        <taxon>Actinomycetota</taxon>
        <taxon>Actinomycetes</taxon>
        <taxon>Kitasatosporales</taxon>
        <taxon>Streptomycetaceae</taxon>
        <taxon>Streptomyces</taxon>
    </lineage>
</organism>
<dbReference type="InterPro" id="IPR029058">
    <property type="entry name" value="AB_hydrolase_fold"/>
</dbReference>
<dbReference type="InterPro" id="IPR000073">
    <property type="entry name" value="AB_hydrolase_1"/>
</dbReference>
<dbReference type="Gene3D" id="3.40.50.1820">
    <property type="entry name" value="alpha/beta hydrolase"/>
    <property type="match status" value="1"/>
</dbReference>
<sequence>MSAPRKGLWWKGVAVAAAVACAAPASAPASAARRSAPVTVPPLTWRPCADAPGFSCATARVPLDHLRPDGRTIDLAVIRRRATDPDRRVGSLFFNPGGPGNAAAGTAALPAAYGLFPRELRERFDIVSWDPRGVGRSTAVRCFRSAEEFTAWAERVPDGFPVGAREQKAWTSAFAELGRLCERRAPALLRHVSTADTARDLDLLRRAVGDRKLSYLGVSYGTFLGATYANLFPRKVRAMVLDGNVDPVRWVRMKPELPTELRQTADTGSARTLSRFLELCGRTTRDRCAFSAGTPQATRDKYEELLRRLRERPRGEWTYAATVAAVVNGLYVVDPGWSELAQNLQALWEGRTPPRGDSDGAPRAPRLSGLPGTNREPSYPEVEPPLAVECSESPNPRDPSLYPRFEQYARARSGDVGRYWTWLPEPCATWPARAARPYTGPWNRSTVPVLTVNTTHDPATPYPAGVAATRHLGNARLITVRGYGHTTLLNPSTCVGRHEVRHVLTGALPPRDTVCRQDARPFTSSVPAPG</sequence>
<feature type="domain" description="AB hydrolase-1" evidence="6">
    <location>
        <begin position="92"/>
        <end position="321"/>
    </location>
</feature>
<keyword evidence="9" id="KW-1185">Reference proteome</keyword>